<protein>
    <submittedName>
        <fullName evidence="2">Diguanylate phosphodiesterase</fullName>
    </submittedName>
</protein>
<dbReference type="GO" id="GO:0071111">
    <property type="term" value="F:cyclic-guanylate-specific phosphodiesterase activity"/>
    <property type="evidence" value="ECO:0007669"/>
    <property type="project" value="InterPro"/>
</dbReference>
<evidence type="ECO:0000313" key="3">
    <source>
        <dbReference type="Proteomes" id="UP000006695"/>
    </source>
</evidence>
<dbReference type="Proteomes" id="UP000006695">
    <property type="component" value="Chromosome"/>
</dbReference>
<dbReference type="PANTHER" id="PTHR33121:SF76">
    <property type="entry name" value="SIGNALING PROTEIN"/>
    <property type="match status" value="1"/>
</dbReference>
<keyword evidence="3" id="KW-1185">Reference proteome</keyword>
<dbReference type="InterPro" id="IPR001633">
    <property type="entry name" value="EAL_dom"/>
</dbReference>
<dbReference type="SUPFAM" id="SSF141868">
    <property type="entry name" value="EAL domain-like"/>
    <property type="match status" value="1"/>
</dbReference>
<dbReference type="Gene3D" id="3.20.20.450">
    <property type="entry name" value="EAL domain"/>
    <property type="match status" value="1"/>
</dbReference>
<organism evidence="2 3">
    <name type="scientific">Geotalea uraniireducens (strain Rf4)</name>
    <name type="common">Geobacter uraniireducens</name>
    <dbReference type="NCBI Taxonomy" id="351605"/>
    <lineage>
        <taxon>Bacteria</taxon>
        <taxon>Pseudomonadati</taxon>
        <taxon>Thermodesulfobacteriota</taxon>
        <taxon>Desulfuromonadia</taxon>
        <taxon>Geobacterales</taxon>
        <taxon>Geobacteraceae</taxon>
        <taxon>Geotalea</taxon>
    </lineage>
</organism>
<dbReference type="SMART" id="SM00052">
    <property type="entry name" value="EAL"/>
    <property type="match status" value="1"/>
</dbReference>
<dbReference type="InterPro" id="IPR050706">
    <property type="entry name" value="Cyclic-di-GMP_PDE-like"/>
</dbReference>
<proteinExistence type="predicted"/>
<sequence length="475" mass="53164">MLGIFSLGFFRNGPADSQTEGVTGFLPCSQRGTLRRISGRAPQRLTFTGKSMEVQVTALPLIPQQSTTVYRRRIPRLEDSFSDCSYLFLKFKEHLKSSGHAGIVALNFANSGHGMETAGKAIALFIRMMDKRLTGRIEGGYKAADGEYFLLLVPSGDYCEQHFHEDIEVIRRELRSYFSLSHIKRKTFYNTETVDALFRLDGVFLSNRDEENADNALFRAFQELFSASASPVVQQSADRREIEEIIANGLITPLFQPIISLCDGSVYGYEALSRVSRPSHLADPELLFAKSGEYGLTFPLERLCRRKALIRAKELGISGRLFLNVCPSLLQANDHKRGVTAALLDELGIQRSSITFELTERTLIEDYELFNRVLSYYREQGYSIAIDDLGSGYAGLKMLARMEPDYVKLARFLICDIDASSTRQALVEALVTFCGKIGAKVIAEGVEREEELDYLRDIGVTLCQGYLLARPSATP</sequence>
<dbReference type="STRING" id="351605.Gura_1510"/>
<dbReference type="CDD" id="cd01948">
    <property type="entry name" value="EAL"/>
    <property type="match status" value="1"/>
</dbReference>
<accession>A5GE54</accession>
<evidence type="ECO:0000259" key="1">
    <source>
        <dbReference type="PROSITE" id="PS50883"/>
    </source>
</evidence>
<dbReference type="PANTHER" id="PTHR33121">
    <property type="entry name" value="CYCLIC DI-GMP PHOSPHODIESTERASE PDEF"/>
    <property type="match status" value="1"/>
</dbReference>
<gene>
    <name evidence="2" type="ordered locus">Gura_1510</name>
</gene>
<dbReference type="Pfam" id="PF00563">
    <property type="entry name" value="EAL"/>
    <property type="match status" value="1"/>
</dbReference>
<dbReference type="AlphaFoldDB" id="A5GE54"/>
<dbReference type="PROSITE" id="PS50883">
    <property type="entry name" value="EAL"/>
    <property type="match status" value="1"/>
</dbReference>
<evidence type="ECO:0000313" key="2">
    <source>
        <dbReference type="EMBL" id="ABQ25709.1"/>
    </source>
</evidence>
<dbReference type="InterPro" id="IPR035919">
    <property type="entry name" value="EAL_sf"/>
</dbReference>
<dbReference type="KEGG" id="gur:Gura_1510"/>
<reference evidence="2 3" key="1">
    <citation type="submission" date="2007-05" db="EMBL/GenBank/DDBJ databases">
        <title>Complete sequence of Geobacter uraniireducens Rf4.</title>
        <authorList>
            <consortium name="US DOE Joint Genome Institute"/>
            <person name="Copeland A."/>
            <person name="Lucas S."/>
            <person name="Lapidus A."/>
            <person name="Barry K."/>
            <person name="Detter J.C."/>
            <person name="Glavina del Rio T."/>
            <person name="Hammon N."/>
            <person name="Israni S."/>
            <person name="Dalin E."/>
            <person name="Tice H."/>
            <person name="Pitluck S."/>
            <person name="Chertkov O."/>
            <person name="Brettin T."/>
            <person name="Bruce D."/>
            <person name="Han C."/>
            <person name="Schmutz J."/>
            <person name="Larimer F."/>
            <person name="Land M."/>
            <person name="Hauser L."/>
            <person name="Kyrpides N."/>
            <person name="Mikhailova N."/>
            <person name="Shelobolina E."/>
            <person name="Aklujkar M."/>
            <person name="Lovley D."/>
            <person name="Richardson P."/>
        </authorList>
    </citation>
    <scope>NUCLEOTIDE SEQUENCE [LARGE SCALE GENOMIC DNA]</scope>
    <source>
        <strain evidence="2 3">Rf4</strain>
    </source>
</reference>
<dbReference type="HOGENOM" id="CLU_574606_0_0_7"/>
<name>A5GE54_GEOUR</name>
<feature type="domain" description="EAL" evidence="1">
    <location>
        <begin position="235"/>
        <end position="475"/>
    </location>
</feature>
<dbReference type="EMBL" id="CP000698">
    <property type="protein sequence ID" value="ABQ25709.1"/>
    <property type="molecule type" value="Genomic_DNA"/>
</dbReference>